<keyword evidence="1" id="KW-0472">Membrane</keyword>
<keyword evidence="3" id="KW-1185">Reference proteome</keyword>
<sequence length="582" mass="66472">MEAQNQKSLERIVSQKALQLGSSFPCQICVVGFLCGVCIASLFLGAFTSLGSPLGFGWSSFSPNSQPASLCNSTSENINCNFRPKEIEELRDFQRIKVNNDDEKTSLLYSAWSSLMTEPISSRNAFLRDLGLDKATIPNAPHLENCKLKAETNKRFDERLQTDGFPPWTSWKGILDTHPTAMTEESSYLRRQEMFGGSFPPWVSGSDEENYPLTRKVQRDLWIHQHPLNCSDSNVRFLVADWERLPGFGIGAQIAGMCGLLAIAINEKRVLVTNYYNRADHDGCQGSSRSSWSCYFLPETSQECRDRAFELLGNNEAWKSGIITAKENYSTKEIWTGRIPRTWGNPWSYLQPTTEVNGSLLSKHRKMDRRWWRAQAVRYLMRFKTEYTCGLMNAARHAAFGKEAAEMALKSLDGKWPKKDSTTSKHDIEDFVWSNHKAWIPRPLLSMHVRMGDKACEMKVVEFAEYMALAKRIRRRFPNLDNIWLSTEMQEVIDKTVSYPSWKFYYTNVKRQVGNLTMATYEAQLGRITSTNYPLVNFLMATEADFFIGALGSTWCFLIDGMRNTGGKVMAGYLSVNKDRFW</sequence>
<protein>
    <recommendedName>
        <fullName evidence="4">Alpha-(1,6)-fucosyltransferase</fullName>
    </recommendedName>
</protein>
<name>A0A0A0LKK1_CUCSA</name>
<dbReference type="KEGG" id="csv:101206485"/>
<dbReference type="Gramene" id="KGN61282">
    <property type="protein sequence ID" value="KGN61282"/>
    <property type="gene ID" value="Csa_2G075410"/>
</dbReference>
<dbReference type="OMA" id="PLISMHV"/>
<dbReference type="Gene3D" id="3.40.50.11350">
    <property type="match status" value="1"/>
</dbReference>
<reference evidence="2 3" key="3">
    <citation type="journal article" date="2010" name="BMC Genomics">
        <title>Transcriptome sequencing and comparative analysis of cucumber flowers with different sex types.</title>
        <authorList>
            <person name="Guo S."/>
            <person name="Zheng Y."/>
            <person name="Joung J.G."/>
            <person name="Liu S."/>
            <person name="Zhang Z."/>
            <person name="Crasta O.R."/>
            <person name="Sobral B.W."/>
            <person name="Xu Y."/>
            <person name="Huang S."/>
            <person name="Fei Z."/>
        </authorList>
    </citation>
    <scope>NUCLEOTIDE SEQUENCE [LARGE SCALE GENOMIC DNA]</scope>
    <source>
        <strain evidence="3">cv. 9930</strain>
    </source>
</reference>
<dbReference type="EMBL" id="CM002923">
    <property type="protein sequence ID" value="KGN61282.1"/>
    <property type="molecule type" value="Genomic_DNA"/>
</dbReference>
<accession>A0A0A0LKK1</accession>
<dbReference type="PANTHER" id="PTHR13132">
    <property type="entry name" value="ALPHA- 1,6 -FUCOSYLTRANSFERASE"/>
    <property type="match status" value="1"/>
</dbReference>
<proteinExistence type="predicted"/>
<dbReference type="PANTHER" id="PTHR13132:SF29">
    <property type="entry name" value="ALPHA-(1,6)-FUCOSYLTRANSFERASE"/>
    <property type="match status" value="1"/>
</dbReference>
<dbReference type="GO" id="GO:0046921">
    <property type="term" value="F:alpha-(1-&gt;6)-fucosyltransferase activity"/>
    <property type="evidence" value="ECO:0000318"/>
    <property type="project" value="GO_Central"/>
</dbReference>
<evidence type="ECO:0008006" key="4">
    <source>
        <dbReference type="Google" id="ProtNLM"/>
    </source>
</evidence>
<organism evidence="2 3">
    <name type="scientific">Cucumis sativus</name>
    <name type="common">Cucumber</name>
    <dbReference type="NCBI Taxonomy" id="3659"/>
    <lineage>
        <taxon>Eukaryota</taxon>
        <taxon>Viridiplantae</taxon>
        <taxon>Streptophyta</taxon>
        <taxon>Embryophyta</taxon>
        <taxon>Tracheophyta</taxon>
        <taxon>Spermatophyta</taxon>
        <taxon>Magnoliopsida</taxon>
        <taxon>eudicotyledons</taxon>
        <taxon>Gunneridae</taxon>
        <taxon>Pentapetalae</taxon>
        <taxon>rosids</taxon>
        <taxon>fabids</taxon>
        <taxon>Cucurbitales</taxon>
        <taxon>Cucurbitaceae</taxon>
        <taxon>Benincaseae</taxon>
        <taxon>Cucumis</taxon>
    </lineage>
</organism>
<dbReference type="eggNOG" id="ENOG502QSTM">
    <property type="taxonomic scope" value="Eukaryota"/>
</dbReference>
<dbReference type="Proteomes" id="UP000029981">
    <property type="component" value="Chromosome 2"/>
</dbReference>
<dbReference type="GO" id="GO:0006487">
    <property type="term" value="P:protein N-linked glycosylation"/>
    <property type="evidence" value="ECO:0000318"/>
    <property type="project" value="GO_Central"/>
</dbReference>
<evidence type="ECO:0000313" key="3">
    <source>
        <dbReference type="Proteomes" id="UP000029981"/>
    </source>
</evidence>
<dbReference type="OrthoDB" id="2014825at2759"/>
<keyword evidence="1" id="KW-0812">Transmembrane</keyword>
<feature type="transmembrane region" description="Helical" evidence="1">
    <location>
        <begin position="20"/>
        <end position="44"/>
    </location>
</feature>
<keyword evidence="1" id="KW-1133">Transmembrane helix</keyword>
<dbReference type="AlphaFoldDB" id="A0A0A0LKK1"/>
<dbReference type="STRING" id="3659.A0A0A0LKK1"/>
<evidence type="ECO:0000313" key="2">
    <source>
        <dbReference type="EMBL" id="KGN61282.1"/>
    </source>
</evidence>
<reference evidence="2 3" key="2">
    <citation type="journal article" date="2009" name="PLoS ONE">
        <title>An integrated genetic and cytogenetic map of the cucumber genome.</title>
        <authorList>
            <person name="Ren Y."/>
            <person name="Zhang Z."/>
            <person name="Liu J."/>
            <person name="Staub J.E."/>
            <person name="Han Y."/>
            <person name="Cheng Z."/>
            <person name="Li X."/>
            <person name="Lu J."/>
            <person name="Miao H."/>
            <person name="Kang H."/>
            <person name="Xie B."/>
            <person name="Gu X."/>
            <person name="Wang X."/>
            <person name="Du Y."/>
            <person name="Jin W."/>
            <person name="Huang S."/>
        </authorList>
    </citation>
    <scope>NUCLEOTIDE SEQUENCE [LARGE SCALE GENOMIC DNA]</scope>
    <source>
        <strain evidence="3">cv. 9930</strain>
    </source>
</reference>
<gene>
    <name evidence="2" type="ORF">Csa_2G075410</name>
</gene>
<reference evidence="2 3" key="1">
    <citation type="journal article" date="2009" name="Nat. Genet.">
        <title>The genome of the cucumber, Cucumis sativus L.</title>
        <authorList>
            <person name="Huang S."/>
            <person name="Li R."/>
            <person name="Zhang Z."/>
            <person name="Li L."/>
            <person name="Gu X."/>
            <person name="Fan W."/>
            <person name="Lucas W.J."/>
            <person name="Wang X."/>
            <person name="Xie B."/>
            <person name="Ni P."/>
            <person name="Ren Y."/>
            <person name="Zhu H."/>
            <person name="Li J."/>
            <person name="Lin K."/>
            <person name="Jin W."/>
            <person name="Fei Z."/>
            <person name="Li G."/>
            <person name="Staub J."/>
            <person name="Kilian A."/>
            <person name="van der Vossen E.A."/>
            <person name="Wu Y."/>
            <person name="Guo J."/>
            <person name="He J."/>
            <person name="Jia Z."/>
            <person name="Ren Y."/>
            <person name="Tian G."/>
            <person name="Lu Y."/>
            <person name="Ruan J."/>
            <person name="Qian W."/>
            <person name="Wang M."/>
            <person name="Huang Q."/>
            <person name="Li B."/>
            <person name="Xuan Z."/>
            <person name="Cao J."/>
            <person name="Asan"/>
            <person name="Wu Z."/>
            <person name="Zhang J."/>
            <person name="Cai Q."/>
            <person name="Bai Y."/>
            <person name="Zhao B."/>
            <person name="Han Y."/>
            <person name="Li Y."/>
            <person name="Li X."/>
            <person name="Wang S."/>
            <person name="Shi Q."/>
            <person name="Liu S."/>
            <person name="Cho W.K."/>
            <person name="Kim J.Y."/>
            <person name="Xu Y."/>
            <person name="Heller-Uszynska K."/>
            <person name="Miao H."/>
            <person name="Cheng Z."/>
            <person name="Zhang S."/>
            <person name="Wu J."/>
            <person name="Yang Y."/>
            <person name="Kang H."/>
            <person name="Li M."/>
            <person name="Liang H."/>
            <person name="Ren X."/>
            <person name="Shi Z."/>
            <person name="Wen M."/>
            <person name="Jian M."/>
            <person name="Yang H."/>
            <person name="Zhang G."/>
            <person name="Yang Z."/>
            <person name="Chen R."/>
            <person name="Liu S."/>
            <person name="Li J."/>
            <person name="Ma L."/>
            <person name="Liu H."/>
            <person name="Zhou Y."/>
            <person name="Zhao J."/>
            <person name="Fang X."/>
            <person name="Li G."/>
            <person name="Fang L."/>
            <person name="Li Y."/>
            <person name="Liu D."/>
            <person name="Zheng H."/>
            <person name="Zhang Y."/>
            <person name="Qin N."/>
            <person name="Li Z."/>
            <person name="Yang G."/>
            <person name="Yang S."/>
            <person name="Bolund L."/>
            <person name="Kristiansen K."/>
            <person name="Zheng H."/>
            <person name="Li S."/>
            <person name="Zhang X."/>
            <person name="Yang H."/>
            <person name="Wang J."/>
            <person name="Sun R."/>
            <person name="Zhang B."/>
            <person name="Jiang S."/>
            <person name="Wang J."/>
            <person name="Du Y."/>
            <person name="Li S."/>
        </authorList>
    </citation>
    <scope>NUCLEOTIDE SEQUENCE [LARGE SCALE GENOMIC DNA]</scope>
    <source>
        <strain evidence="3">cv. 9930</strain>
    </source>
</reference>
<evidence type="ECO:0000256" key="1">
    <source>
        <dbReference type="SAM" id="Phobius"/>
    </source>
</evidence>
<reference evidence="2 3" key="4">
    <citation type="journal article" date="2011" name="BMC Genomics">
        <title>RNA-Seq improves annotation of protein-coding genes in the cucumber genome.</title>
        <authorList>
            <person name="Li Z."/>
            <person name="Zhang Z."/>
            <person name="Yan P."/>
            <person name="Huang S."/>
            <person name="Fei Z."/>
            <person name="Lin K."/>
        </authorList>
    </citation>
    <scope>NUCLEOTIDE SEQUENCE [LARGE SCALE GENOMIC DNA]</scope>
    <source>
        <strain evidence="3">cv. 9930</strain>
    </source>
</reference>